<proteinExistence type="predicted"/>
<feature type="compositionally biased region" description="Basic residues" evidence="1">
    <location>
        <begin position="97"/>
        <end position="108"/>
    </location>
</feature>
<feature type="region of interest" description="Disordered" evidence="1">
    <location>
        <begin position="53"/>
        <end position="77"/>
    </location>
</feature>
<keyword evidence="3" id="KW-1185">Reference proteome</keyword>
<reference evidence="3" key="1">
    <citation type="journal article" date="2018" name="Nat. Microbiol.">
        <title>Leveraging single-cell genomics to expand the fungal tree of life.</title>
        <authorList>
            <person name="Ahrendt S.R."/>
            <person name="Quandt C.A."/>
            <person name="Ciobanu D."/>
            <person name="Clum A."/>
            <person name="Salamov A."/>
            <person name="Andreopoulos B."/>
            <person name="Cheng J.F."/>
            <person name="Woyke T."/>
            <person name="Pelin A."/>
            <person name="Henrissat B."/>
            <person name="Reynolds N.K."/>
            <person name="Benny G.L."/>
            <person name="Smith M.E."/>
            <person name="James T.Y."/>
            <person name="Grigoriev I.V."/>
        </authorList>
    </citation>
    <scope>NUCLEOTIDE SEQUENCE [LARGE SCALE GENOMIC DNA]</scope>
</reference>
<evidence type="ECO:0000313" key="2">
    <source>
        <dbReference type="EMBL" id="RKO84179.1"/>
    </source>
</evidence>
<evidence type="ECO:0000313" key="3">
    <source>
        <dbReference type="Proteomes" id="UP000269721"/>
    </source>
</evidence>
<gene>
    <name evidence="2" type="ORF">BDK51DRAFT_48641</name>
</gene>
<dbReference type="OrthoDB" id="2153474at2759"/>
<feature type="compositionally biased region" description="Polar residues" evidence="1">
    <location>
        <begin position="58"/>
        <end position="77"/>
    </location>
</feature>
<sequence>MRFSGQAGRRQNEAITVTSLGLATLVDMEPENTDAAKMVKEVQTQLKRAAFSGAIKSAPTQSRQPSPSKTVASLPSPTAASLGSELLSAIEPVKSVQSKKKRTKKAKPCHSAPQSLKEMAAKTVAREFDRTPLSYIPLLNSLEEAYVIAIHSHMAWPSIQLLGRPLPSVEPYKHRALITSTFMDTAMKSTEDYYRHLFANRRDHALLADPLLTLIPVFQVLIGLEDEGYRVVATIYLAIFTNWSTLPRPPTIPCFQHLHLFNHESGLDHDGSIPTLFGSDFDYDESSFAICGSINEFKRAFHTFSMGQLRYVNLNNVLIAGGSVLAALLPQPRGVNLSDYFRLSFWKSSDIDIFCE</sequence>
<dbReference type="Proteomes" id="UP000269721">
    <property type="component" value="Unassembled WGS sequence"/>
</dbReference>
<name>A0A4P9VWT3_9FUNG</name>
<protein>
    <submittedName>
        <fullName evidence="2">Uncharacterized protein</fullName>
    </submittedName>
</protein>
<evidence type="ECO:0000256" key="1">
    <source>
        <dbReference type="SAM" id="MobiDB-lite"/>
    </source>
</evidence>
<accession>A0A4P9VWT3</accession>
<organism evidence="2 3">
    <name type="scientific">Blyttiomyces helicus</name>
    <dbReference type="NCBI Taxonomy" id="388810"/>
    <lineage>
        <taxon>Eukaryota</taxon>
        <taxon>Fungi</taxon>
        <taxon>Fungi incertae sedis</taxon>
        <taxon>Chytridiomycota</taxon>
        <taxon>Chytridiomycota incertae sedis</taxon>
        <taxon>Chytridiomycetes</taxon>
        <taxon>Chytridiomycetes incertae sedis</taxon>
        <taxon>Blyttiomyces</taxon>
    </lineage>
</organism>
<dbReference type="AlphaFoldDB" id="A0A4P9VWT3"/>
<dbReference type="EMBL" id="ML000399">
    <property type="protein sequence ID" value="RKO84179.1"/>
    <property type="molecule type" value="Genomic_DNA"/>
</dbReference>
<feature type="region of interest" description="Disordered" evidence="1">
    <location>
        <begin position="94"/>
        <end position="115"/>
    </location>
</feature>